<gene>
    <name evidence="3" type="ORF">COLO4_17536</name>
</gene>
<accession>A0A1R3JCC8</accession>
<keyword evidence="2" id="KW-0472">Membrane</keyword>
<feature type="region of interest" description="Disordered" evidence="1">
    <location>
        <begin position="43"/>
        <end position="66"/>
    </location>
</feature>
<dbReference type="AlphaFoldDB" id="A0A1R3JCC8"/>
<keyword evidence="2" id="KW-1133">Transmembrane helix</keyword>
<dbReference type="EMBL" id="AWUE01016356">
    <property type="protein sequence ID" value="OMO92505.1"/>
    <property type="molecule type" value="Genomic_DNA"/>
</dbReference>
<keyword evidence="2" id="KW-0812">Transmembrane</keyword>
<keyword evidence="4" id="KW-1185">Reference proteome</keyword>
<evidence type="ECO:0000256" key="2">
    <source>
        <dbReference type="SAM" id="Phobius"/>
    </source>
</evidence>
<evidence type="ECO:0000256" key="1">
    <source>
        <dbReference type="SAM" id="MobiDB-lite"/>
    </source>
</evidence>
<evidence type="ECO:0000313" key="4">
    <source>
        <dbReference type="Proteomes" id="UP000187203"/>
    </source>
</evidence>
<comment type="caution">
    <text evidence="3">The sequence shown here is derived from an EMBL/GenBank/DDBJ whole genome shotgun (WGS) entry which is preliminary data.</text>
</comment>
<dbReference type="Proteomes" id="UP000187203">
    <property type="component" value="Unassembled WGS sequence"/>
</dbReference>
<proteinExistence type="predicted"/>
<name>A0A1R3JCC8_9ROSI</name>
<sequence>MTGEEAAGPPGPKAVRLLCFVSAGFIVTVGINKWRELEKKSVQQQRGIHQQQKILSPANSATKPIK</sequence>
<evidence type="ECO:0000313" key="3">
    <source>
        <dbReference type="EMBL" id="OMO92505.1"/>
    </source>
</evidence>
<organism evidence="3 4">
    <name type="scientific">Corchorus olitorius</name>
    <dbReference type="NCBI Taxonomy" id="93759"/>
    <lineage>
        <taxon>Eukaryota</taxon>
        <taxon>Viridiplantae</taxon>
        <taxon>Streptophyta</taxon>
        <taxon>Embryophyta</taxon>
        <taxon>Tracheophyta</taxon>
        <taxon>Spermatophyta</taxon>
        <taxon>Magnoliopsida</taxon>
        <taxon>eudicotyledons</taxon>
        <taxon>Gunneridae</taxon>
        <taxon>Pentapetalae</taxon>
        <taxon>rosids</taxon>
        <taxon>malvids</taxon>
        <taxon>Malvales</taxon>
        <taxon>Malvaceae</taxon>
        <taxon>Grewioideae</taxon>
        <taxon>Apeibeae</taxon>
        <taxon>Corchorus</taxon>
    </lineage>
</organism>
<reference evidence="4" key="1">
    <citation type="submission" date="2013-09" db="EMBL/GenBank/DDBJ databases">
        <title>Corchorus olitorius genome sequencing.</title>
        <authorList>
            <person name="Alam M."/>
            <person name="Haque M.S."/>
            <person name="Islam M.S."/>
            <person name="Emdad E.M."/>
            <person name="Islam M.M."/>
            <person name="Ahmed B."/>
            <person name="Halim A."/>
            <person name="Hossen Q.M.M."/>
            <person name="Hossain M.Z."/>
            <person name="Ahmed R."/>
            <person name="Khan M.M."/>
            <person name="Islam R."/>
            <person name="Rashid M.M."/>
            <person name="Khan S.A."/>
            <person name="Rahman M.S."/>
            <person name="Alam M."/>
            <person name="Yahiya A.S."/>
            <person name="Khan M.S."/>
            <person name="Azam M.S."/>
            <person name="Haque T."/>
            <person name="Lashkar M.Z.H."/>
            <person name="Akhand A.I."/>
            <person name="Morshed G."/>
            <person name="Roy S."/>
            <person name="Uddin K.S."/>
            <person name="Rabeya T."/>
            <person name="Hossain A.S."/>
            <person name="Chowdhury A."/>
            <person name="Snigdha A.R."/>
            <person name="Mortoza M.S."/>
            <person name="Matin S.A."/>
            <person name="Hoque S.M.E."/>
            <person name="Islam M.K."/>
            <person name="Roy D.K."/>
            <person name="Haider R."/>
            <person name="Moosa M.M."/>
            <person name="Elias S.M."/>
            <person name="Hasan A.M."/>
            <person name="Jahan S."/>
            <person name="Shafiuddin M."/>
            <person name="Mahmood N."/>
            <person name="Shommy N.S."/>
        </authorList>
    </citation>
    <scope>NUCLEOTIDE SEQUENCE [LARGE SCALE GENOMIC DNA]</scope>
    <source>
        <strain evidence="4">cv. O-4</strain>
    </source>
</reference>
<feature type="compositionally biased region" description="Polar residues" evidence="1">
    <location>
        <begin position="53"/>
        <end position="66"/>
    </location>
</feature>
<dbReference type="OrthoDB" id="1854918at2759"/>
<protein>
    <submittedName>
        <fullName evidence="3">Uncharacterized protein</fullName>
    </submittedName>
</protein>
<feature type="transmembrane region" description="Helical" evidence="2">
    <location>
        <begin position="14"/>
        <end position="31"/>
    </location>
</feature>
<feature type="compositionally biased region" description="Low complexity" evidence="1">
    <location>
        <begin position="43"/>
        <end position="52"/>
    </location>
</feature>